<reference evidence="7" key="1">
    <citation type="submission" date="2021-01" db="EMBL/GenBank/DDBJ databases">
        <authorList>
            <consortium name="Genoscope - CEA"/>
            <person name="William W."/>
        </authorList>
    </citation>
    <scope>NUCLEOTIDE SEQUENCE</scope>
</reference>
<keyword evidence="2 4" id="KW-0863">Zinc-finger</keyword>
<sequence>MFFYILFLEIVYGSQLYSSSNGSIETQIFKGCTYSGSNFDYVLFQCIQHNVFVSKLEFTHKIIAIHSIERKGESQLSNYLVCDLITNNEQYILEIRRVLTLEQSNLIYQEYNLIFYELTQIDSIRMMISILKKEENQKYIIEMHQMFPGKVNQFSSISYKFKSDDNGSILGFSQYYNKIRNALLLIVLKQNQIKLIEYSLFDKQFRDVSTYILYEYDIPLKWKIYSSGYIIITYDQFQVLYSIGEILYEIQQIHIFDSQPLQMIKNFNGIDSNYILQQNMNGIKLFIIEEISNLYQQKVVQEIQQFNVSYSNIAFYIDKAQLLLIYDHFETEYINIDQFKMDKLESYVLNVSKLLSQKNYQSIQYQQEFDQQYYSQLKFDKQQSEYQFPCDVIYKSLNISLIPYKSECIFESLYNYFLHGCKKLNNCYSCMSQTGCEWIENQCQSEQNYESLSLNQIRESSKWFVKKIIKCGQEIDYNQTYYGNISKGTVFTLFYDAQKQQKFHLLFNLQVQEKRNINFIQQNICLGNDSGQLCNQIKINDYESQLILKGKYFRVTFVFLEDIIVNDLTITVRQQNVQEGIDYLKLWKLISLLSGVIILFAIIIYIANRRINYLVSLTFQNGQQNLDNESLSNMMENMIKEQVLIKQSFQKQILRYDDDKCPFCIEKYEIKQEIIQIFCGHTFHLECFEDWIRINTKLVRCPICNQTIEYFLKNKEQFKKSINV</sequence>
<keyword evidence="5" id="KW-1133">Transmembrane helix</keyword>
<keyword evidence="5" id="KW-0472">Membrane</keyword>
<gene>
    <name evidence="7" type="ORF">PSON_ATCC_30995.1.T0270194</name>
</gene>
<keyword evidence="1" id="KW-0479">Metal-binding</keyword>
<feature type="domain" description="RING-type" evidence="6">
    <location>
        <begin position="661"/>
        <end position="705"/>
    </location>
</feature>
<dbReference type="PROSITE" id="PS50089">
    <property type="entry name" value="ZF_RING_2"/>
    <property type="match status" value="1"/>
</dbReference>
<evidence type="ECO:0000313" key="7">
    <source>
        <dbReference type="EMBL" id="CAD8070832.1"/>
    </source>
</evidence>
<evidence type="ECO:0000256" key="2">
    <source>
        <dbReference type="ARBA" id="ARBA00022771"/>
    </source>
</evidence>
<protein>
    <recommendedName>
        <fullName evidence="6">RING-type domain-containing protein</fullName>
    </recommendedName>
</protein>
<dbReference type="SMART" id="SM00184">
    <property type="entry name" value="RING"/>
    <property type="match status" value="1"/>
</dbReference>
<accession>A0A8S1LX04</accession>
<evidence type="ECO:0000256" key="4">
    <source>
        <dbReference type="PROSITE-ProRule" id="PRU00175"/>
    </source>
</evidence>
<name>A0A8S1LX04_9CILI</name>
<keyword evidence="3" id="KW-0862">Zinc</keyword>
<dbReference type="Pfam" id="PF13639">
    <property type="entry name" value="zf-RING_2"/>
    <property type="match status" value="1"/>
</dbReference>
<dbReference type="InterPro" id="IPR001841">
    <property type="entry name" value="Znf_RING"/>
</dbReference>
<keyword evidence="8" id="KW-1185">Reference proteome</keyword>
<organism evidence="7 8">
    <name type="scientific">Paramecium sonneborni</name>
    <dbReference type="NCBI Taxonomy" id="65129"/>
    <lineage>
        <taxon>Eukaryota</taxon>
        <taxon>Sar</taxon>
        <taxon>Alveolata</taxon>
        <taxon>Ciliophora</taxon>
        <taxon>Intramacronucleata</taxon>
        <taxon>Oligohymenophorea</taxon>
        <taxon>Peniculida</taxon>
        <taxon>Parameciidae</taxon>
        <taxon>Paramecium</taxon>
    </lineage>
</organism>
<dbReference type="EMBL" id="CAJJDN010000027">
    <property type="protein sequence ID" value="CAD8070832.1"/>
    <property type="molecule type" value="Genomic_DNA"/>
</dbReference>
<dbReference type="GO" id="GO:0008270">
    <property type="term" value="F:zinc ion binding"/>
    <property type="evidence" value="ECO:0007669"/>
    <property type="project" value="UniProtKB-KW"/>
</dbReference>
<evidence type="ECO:0000256" key="1">
    <source>
        <dbReference type="ARBA" id="ARBA00022723"/>
    </source>
</evidence>
<dbReference type="Proteomes" id="UP000692954">
    <property type="component" value="Unassembled WGS sequence"/>
</dbReference>
<comment type="caution">
    <text evidence="7">The sequence shown here is derived from an EMBL/GenBank/DDBJ whole genome shotgun (WGS) entry which is preliminary data.</text>
</comment>
<proteinExistence type="predicted"/>
<evidence type="ECO:0000256" key="3">
    <source>
        <dbReference type="ARBA" id="ARBA00022833"/>
    </source>
</evidence>
<evidence type="ECO:0000313" key="8">
    <source>
        <dbReference type="Proteomes" id="UP000692954"/>
    </source>
</evidence>
<feature type="transmembrane region" description="Helical" evidence="5">
    <location>
        <begin position="586"/>
        <end position="607"/>
    </location>
</feature>
<keyword evidence="5" id="KW-0812">Transmembrane</keyword>
<evidence type="ECO:0000256" key="5">
    <source>
        <dbReference type="SAM" id="Phobius"/>
    </source>
</evidence>
<dbReference type="PANTHER" id="PTHR45969">
    <property type="entry name" value="RING ZINC FINGER PROTEIN-RELATED"/>
    <property type="match status" value="1"/>
</dbReference>
<evidence type="ECO:0000259" key="6">
    <source>
        <dbReference type="PROSITE" id="PS50089"/>
    </source>
</evidence>
<dbReference type="OrthoDB" id="8062037at2759"/>
<dbReference type="AlphaFoldDB" id="A0A8S1LX04"/>